<name>A0A453KLA1_AEGTS</name>
<dbReference type="EnsemblPlants" id="AET5Gv20452400.12">
    <property type="protein sequence ID" value="AET5Gv20452400.12"/>
    <property type="gene ID" value="AET5Gv20452400"/>
</dbReference>
<protein>
    <submittedName>
        <fullName evidence="2">Uncharacterized protein</fullName>
    </submittedName>
</protein>
<evidence type="ECO:0000313" key="2">
    <source>
        <dbReference type="EnsemblPlants" id="AET5Gv20452400.12"/>
    </source>
</evidence>
<evidence type="ECO:0000256" key="1">
    <source>
        <dbReference type="SAM" id="MobiDB-lite"/>
    </source>
</evidence>
<feature type="region of interest" description="Disordered" evidence="1">
    <location>
        <begin position="43"/>
        <end position="76"/>
    </location>
</feature>
<dbReference type="AlphaFoldDB" id="A0A453KLA1"/>
<accession>A0A453KLA1</accession>
<proteinExistence type="predicted"/>
<evidence type="ECO:0000313" key="3">
    <source>
        <dbReference type="Proteomes" id="UP000015105"/>
    </source>
</evidence>
<feature type="compositionally biased region" description="Polar residues" evidence="1">
    <location>
        <begin position="61"/>
        <end position="76"/>
    </location>
</feature>
<dbReference type="Proteomes" id="UP000015105">
    <property type="component" value="Chromosome 5D"/>
</dbReference>
<reference evidence="2" key="3">
    <citation type="journal article" date="2017" name="Nature">
        <title>Genome sequence of the progenitor of the wheat D genome Aegilops tauschii.</title>
        <authorList>
            <person name="Luo M.C."/>
            <person name="Gu Y.Q."/>
            <person name="Puiu D."/>
            <person name="Wang H."/>
            <person name="Twardziok S.O."/>
            <person name="Deal K.R."/>
            <person name="Huo N."/>
            <person name="Zhu T."/>
            <person name="Wang L."/>
            <person name="Wang Y."/>
            <person name="McGuire P.E."/>
            <person name="Liu S."/>
            <person name="Long H."/>
            <person name="Ramasamy R.K."/>
            <person name="Rodriguez J.C."/>
            <person name="Van S.L."/>
            <person name="Yuan L."/>
            <person name="Wang Z."/>
            <person name="Xia Z."/>
            <person name="Xiao L."/>
            <person name="Anderson O.D."/>
            <person name="Ouyang S."/>
            <person name="Liang Y."/>
            <person name="Zimin A.V."/>
            <person name="Pertea G."/>
            <person name="Qi P."/>
            <person name="Bennetzen J.L."/>
            <person name="Dai X."/>
            <person name="Dawson M.W."/>
            <person name="Muller H.G."/>
            <person name="Kugler K."/>
            <person name="Rivarola-Duarte L."/>
            <person name="Spannagl M."/>
            <person name="Mayer K.F.X."/>
            <person name="Lu F.H."/>
            <person name="Bevan M.W."/>
            <person name="Leroy P."/>
            <person name="Li P."/>
            <person name="You F.M."/>
            <person name="Sun Q."/>
            <person name="Liu Z."/>
            <person name="Lyons E."/>
            <person name="Wicker T."/>
            <person name="Salzberg S.L."/>
            <person name="Devos K.M."/>
            <person name="Dvorak J."/>
        </authorList>
    </citation>
    <scope>NUCLEOTIDE SEQUENCE [LARGE SCALE GENOMIC DNA]</scope>
    <source>
        <strain evidence="2">cv. AL8/78</strain>
    </source>
</reference>
<dbReference type="Gramene" id="AET5Gv20452400.12">
    <property type="protein sequence ID" value="AET5Gv20452400.12"/>
    <property type="gene ID" value="AET5Gv20452400"/>
</dbReference>
<keyword evidence="3" id="KW-1185">Reference proteome</keyword>
<sequence>NQDRPRGHVDAPTIIRKLIPVPIEIQITNTTTWTEINLIYRDLSSPGEPRRHSVPCHPPSINRQQLESRPPQSRPQ</sequence>
<organism evidence="2 3">
    <name type="scientific">Aegilops tauschii subsp. strangulata</name>
    <name type="common">Goatgrass</name>
    <dbReference type="NCBI Taxonomy" id="200361"/>
    <lineage>
        <taxon>Eukaryota</taxon>
        <taxon>Viridiplantae</taxon>
        <taxon>Streptophyta</taxon>
        <taxon>Embryophyta</taxon>
        <taxon>Tracheophyta</taxon>
        <taxon>Spermatophyta</taxon>
        <taxon>Magnoliopsida</taxon>
        <taxon>Liliopsida</taxon>
        <taxon>Poales</taxon>
        <taxon>Poaceae</taxon>
        <taxon>BOP clade</taxon>
        <taxon>Pooideae</taxon>
        <taxon>Triticodae</taxon>
        <taxon>Triticeae</taxon>
        <taxon>Triticinae</taxon>
        <taxon>Aegilops</taxon>
    </lineage>
</organism>
<reference evidence="2" key="4">
    <citation type="submission" date="2019-03" db="UniProtKB">
        <authorList>
            <consortium name="EnsemblPlants"/>
        </authorList>
    </citation>
    <scope>IDENTIFICATION</scope>
</reference>
<reference evidence="3" key="2">
    <citation type="journal article" date="2017" name="Nat. Plants">
        <title>The Aegilops tauschii genome reveals multiple impacts of transposons.</title>
        <authorList>
            <person name="Zhao G."/>
            <person name="Zou C."/>
            <person name="Li K."/>
            <person name="Wang K."/>
            <person name="Li T."/>
            <person name="Gao L."/>
            <person name="Zhang X."/>
            <person name="Wang H."/>
            <person name="Yang Z."/>
            <person name="Liu X."/>
            <person name="Jiang W."/>
            <person name="Mao L."/>
            <person name="Kong X."/>
            <person name="Jiao Y."/>
            <person name="Jia J."/>
        </authorList>
    </citation>
    <scope>NUCLEOTIDE SEQUENCE [LARGE SCALE GENOMIC DNA]</scope>
    <source>
        <strain evidence="3">cv. AL8/78</strain>
    </source>
</reference>
<reference evidence="2" key="5">
    <citation type="journal article" date="2021" name="G3 (Bethesda)">
        <title>Aegilops tauschii genome assembly Aet v5.0 features greater sequence contiguity and improved annotation.</title>
        <authorList>
            <person name="Wang L."/>
            <person name="Zhu T."/>
            <person name="Rodriguez J.C."/>
            <person name="Deal K.R."/>
            <person name="Dubcovsky J."/>
            <person name="McGuire P.E."/>
            <person name="Lux T."/>
            <person name="Spannagl M."/>
            <person name="Mayer K.F.X."/>
            <person name="Baldrich P."/>
            <person name="Meyers B.C."/>
            <person name="Huo N."/>
            <person name="Gu Y.Q."/>
            <person name="Zhou H."/>
            <person name="Devos K.M."/>
            <person name="Bennetzen J.L."/>
            <person name="Unver T."/>
            <person name="Budak H."/>
            <person name="Gulick P.J."/>
            <person name="Galiba G."/>
            <person name="Kalapos B."/>
            <person name="Nelson D.R."/>
            <person name="Li P."/>
            <person name="You F.M."/>
            <person name="Luo M.C."/>
            <person name="Dvorak J."/>
        </authorList>
    </citation>
    <scope>NUCLEOTIDE SEQUENCE [LARGE SCALE GENOMIC DNA]</scope>
    <source>
        <strain evidence="2">cv. AL8/78</strain>
    </source>
</reference>
<reference evidence="3" key="1">
    <citation type="journal article" date="2014" name="Science">
        <title>Ancient hybridizations among the ancestral genomes of bread wheat.</title>
        <authorList>
            <consortium name="International Wheat Genome Sequencing Consortium,"/>
            <person name="Marcussen T."/>
            <person name="Sandve S.R."/>
            <person name="Heier L."/>
            <person name="Spannagl M."/>
            <person name="Pfeifer M."/>
            <person name="Jakobsen K.S."/>
            <person name="Wulff B.B."/>
            <person name="Steuernagel B."/>
            <person name="Mayer K.F."/>
            <person name="Olsen O.A."/>
        </authorList>
    </citation>
    <scope>NUCLEOTIDE SEQUENCE [LARGE SCALE GENOMIC DNA]</scope>
    <source>
        <strain evidence="3">cv. AL8/78</strain>
    </source>
</reference>